<name>F2LT17_BURGS</name>
<dbReference type="HOGENOM" id="CLU_2567221_0_0_4"/>
<keyword evidence="2" id="KW-1185">Reference proteome</keyword>
<geneLocation type="plasmid" evidence="1 2">
    <name>bgla_4p</name>
</geneLocation>
<proteinExistence type="predicted"/>
<dbReference type="EMBL" id="CP002604">
    <property type="protein sequence ID" value="AEA65893.1"/>
    <property type="molecule type" value="Genomic_DNA"/>
</dbReference>
<dbReference type="RefSeq" id="WP_013700065.1">
    <property type="nucleotide sequence ID" value="NC_015383.1"/>
</dbReference>
<protein>
    <submittedName>
        <fullName evidence="1">Uncharacterized protein</fullName>
    </submittedName>
</protein>
<organism evidence="1 2">
    <name type="scientific">Burkholderia gladioli (strain BSR3)</name>
    <dbReference type="NCBI Taxonomy" id="999541"/>
    <lineage>
        <taxon>Bacteria</taxon>
        <taxon>Pseudomonadati</taxon>
        <taxon>Pseudomonadota</taxon>
        <taxon>Betaproteobacteria</taxon>
        <taxon>Burkholderiales</taxon>
        <taxon>Burkholderiaceae</taxon>
        <taxon>Burkholderia</taxon>
    </lineage>
</organism>
<evidence type="ECO:0000313" key="1">
    <source>
        <dbReference type="EMBL" id="AEA65893.1"/>
    </source>
</evidence>
<gene>
    <name evidence="1" type="ordered locus">bgla_4p1010</name>
</gene>
<evidence type="ECO:0000313" key="2">
    <source>
        <dbReference type="Proteomes" id="UP000008316"/>
    </source>
</evidence>
<dbReference type="Proteomes" id="UP000008316">
    <property type="component" value="Plasmid bgla_4p"/>
</dbReference>
<sequence>MKRVSRFAEYKGWKIEASPIILAKHRLFASGVIITREHERFIFTDLGNRVYRAQAYERGIEWAKQWIDNNYRSVTHKPPQG</sequence>
<dbReference type="AlphaFoldDB" id="F2LT17"/>
<keyword evidence="1" id="KW-0614">Plasmid</keyword>
<reference evidence="1 2" key="1">
    <citation type="journal article" date="2011" name="J. Bacteriol.">
        <title>Complete genome sequence of Burkholderia gladioli BSR3.</title>
        <authorList>
            <person name="Seo Y.S."/>
            <person name="Lim J."/>
            <person name="Choi B.S."/>
            <person name="Kim H."/>
            <person name="Goo E."/>
            <person name="Lee B."/>
            <person name="Lim J.S."/>
            <person name="Choi I.Y."/>
            <person name="Moon J.S."/>
            <person name="Kim J."/>
            <person name="Hwang I."/>
        </authorList>
    </citation>
    <scope>NUCLEOTIDE SEQUENCE [LARGE SCALE GENOMIC DNA]</scope>
    <source>
        <strain evidence="2">BSR3</strain>
    </source>
</reference>
<accession>F2LT17</accession>
<dbReference type="KEGG" id="bgd:bgla_4p1010"/>